<protein>
    <recommendedName>
        <fullName evidence="3">HTH cro/C1-type domain-containing protein</fullName>
    </recommendedName>
</protein>
<dbReference type="SUPFAM" id="SSF47413">
    <property type="entry name" value="lambda repressor-like DNA-binding domains"/>
    <property type="match status" value="1"/>
</dbReference>
<dbReference type="Gene3D" id="1.10.260.40">
    <property type="entry name" value="lambda repressor-like DNA-binding domains"/>
    <property type="match status" value="1"/>
</dbReference>
<dbReference type="GO" id="GO:0003677">
    <property type="term" value="F:DNA binding"/>
    <property type="evidence" value="ECO:0007669"/>
    <property type="project" value="UniProtKB-KW"/>
</dbReference>
<feature type="domain" description="HTH cro/C1-type" evidence="3">
    <location>
        <begin position="7"/>
        <end position="61"/>
    </location>
</feature>
<dbReference type="KEGG" id="abat:CFX1CAM_0424"/>
<accession>A0A1Y6K640</accession>
<organism evidence="4 5">
    <name type="scientific">Candidatus Brevifilum fermentans</name>
    <dbReference type="NCBI Taxonomy" id="1986204"/>
    <lineage>
        <taxon>Bacteria</taxon>
        <taxon>Bacillati</taxon>
        <taxon>Chloroflexota</taxon>
        <taxon>Anaerolineae</taxon>
        <taxon>Anaerolineales</taxon>
        <taxon>Anaerolineaceae</taxon>
        <taxon>Candidatus Brevifilum</taxon>
    </lineage>
</organism>
<dbReference type="OrthoDB" id="361642at2"/>
<feature type="transmembrane region" description="Helical" evidence="2">
    <location>
        <begin position="87"/>
        <end position="108"/>
    </location>
</feature>
<keyword evidence="2" id="KW-1133">Transmembrane helix</keyword>
<dbReference type="InterPro" id="IPR010982">
    <property type="entry name" value="Lambda_DNA-bd_dom_sf"/>
</dbReference>
<keyword evidence="5" id="KW-1185">Reference proteome</keyword>
<dbReference type="PANTHER" id="PTHR46558">
    <property type="entry name" value="TRACRIPTIONAL REGULATORY PROTEIN-RELATED-RELATED"/>
    <property type="match status" value="1"/>
</dbReference>
<name>A0A1Y6K640_9CHLR</name>
<dbReference type="SMART" id="SM00530">
    <property type="entry name" value="HTH_XRE"/>
    <property type="match status" value="1"/>
</dbReference>
<evidence type="ECO:0000256" key="1">
    <source>
        <dbReference type="ARBA" id="ARBA00023125"/>
    </source>
</evidence>
<evidence type="ECO:0000256" key="2">
    <source>
        <dbReference type="SAM" id="Phobius"/>
    </source>
</evidence>
<sequence>MDFGEQIMSIRLENNLTQEQMASKLNVTRQAVSNWEGNRNLPDIEMLITISNVFHLSLDQLILGGENMSNIKEKLIRDGSETRRARLNLISIAVGAALLLFGFILILIKGASVEYIDEAGILHENFFLLPMGFLFIFGGLITFFITGFRHLILKLKNKKI</sequence>
<keyword evidence="1" id="KW-0238">DNA-binding</keyword>
<dbReference type="RefSeq" id="WP_087861420.1">
    <property type="nucleotide sequence ID" value="NZ_LT859958.1"/>
</dbReference>
<keyword evidence="2" id="KW-0812">Transmembrane</keyword>
<feature type="transmembrane region" description="Helical" evidence="2">
    <location>
        <begin position="128"/>
        <end position="152"/>
    </location>
</feature>
<dbReference type="Pfam" id="PF13127">
    <property type="entry name" value="DUF3955"/>
    <property type="match status" value="1"/>
</dbReference>
<dbReference type="InterPro" id="IPR001387">
    <property type="entry name" value="Cro/C1-type_HTH"/>
</dbReference>
<evidence type="ECO:0000313" key="5">
    <source>
        <dbReference type="Proteomes" id="UP000195514"/>
    </source>
</evidence>
<dbReference type="EMBL" id="LT859958">
    <property type="protein sequence ID" value="SMX53490.1"/>
    <property type="molecule type" value="Genomic_DNA"/>
</dbReference>
<dbReference type="InterPro" id="IPR025016">
    <property type="entry name" value="DUF3955"/>
</dbReference>
<evidence type="ECO:0000259" key="3">
    <source>
        <dbReference type="PROSITE" id="PS50943"/>
    </source>
</evidence>
<dbReference type="Pfam" id="PF01381">
    <property type="entry name" value="HTH_3"/>
    <property type="match status" value="1"/>
</dbReference>
<gene>
    <name evidence="4" type="ORF">CFX1CAM_0424</name>
</gene>
<evidence type="ECO:0000313" key="4">
    <source>
        <dbReference type="EMBL" id="SMX53490.1"/>
    </source>
</evidence>
<dbReference type="AlphaFoldDB" id="A0A1Y6K640"/>
<dbReference type="PROSITE" id="PS50943">
    <property type="entry name" value="HTH_CROC1"/>
    <property type="match status" value="1"/>
</dbReference>
<dbReference type="CDD" id="cd00093">
    <property type="entry name" value="HTH_XRE"/>
    <property type="match status" value="1"/>
</dbReference>
<dbReference type="PANTHER" id="PTHR46558:SF13">
    <property type="entry name" value="HTH-TYPE TRANSCRIPTIONAL REGULATOR IMMR"/>
    <property type="match status" value="1"/>
</dbReference>
<dbReference type="Proteomes" id="UP000195514">
    <property type="component" value="Chromosome I"/>
</dbReference>
<proteinExistence type="predicted"/>
<reference evidence="5" key="1">
    <citation type="submission" date="2017-05" db="EMBL/GenBank/DDBJ databases">
        <authorList>
            <person name="Kirkegaard R."/>
            <person name="Mcilroy J S."/>
        </authorList>
    </citation>
    <scope>NUCLEOTIDE SEQUENCE [LARGE SCALE GENOMIC DNA]</scope>
</reference>
<keyword evidence="2" id="KW-0472">Membrane</keyword>